<evidence type="ECO:0000313" key="1">
    <source>
        <dbReference type="EMBL" id="MED6255053.1"/>
    </source>
</evidence>
<proteinExistence type="predicted"/>
<name>A0ABU7BXD5_9TELE</name>
<dbReference type="Proteomes" id="UP001345963">
    <property type="component" value="Unassembled WGS sequence"/>
</dbReference>
<evidence type="ECO:0000313" key="2">
    <source>
        <dbReference type="Proteomes" id="UP001345963"/>
    </source>
</evidence>
<protein>
    <submittedName>
        <fullName evidence="1">Uncharacterized protein</fullName>
    </submittedName>
</protein>
<gene>
    <name evidence="1" type="ORF">ATANTOWER_004027</name>
</gene>
<reference evidence="1 2" key="1">
    <citation type="submission" date="2021-07" db="EMBL/GenBank/DDBJ databases">
        <authorList>
            <person name="Palmer J.M."/>
        </authorList>
    </citation>
    <scope>NUCLEOTIDE SEQUENCE [LARGE SCALE GENOMIC DNA]</scope>
    <source>
        <strain evidence="1 2">AT_MEX2019</strain>
        <tissue evidence="1">Muscle</tissue>
    </source>
</reference>
<sequence length="78" mass="9074">MQSRSRRRKFKPSLPSILMGNVRSLGNYLGELQALQSTQTELSNHTSGQRFKEEQKMQRRWTGSTCEQQMVSSRTCYC</sequence>
<comment type="caution">
    <text evidence="1">The sequence shown here is derived from an EMBL/GenBank/DDBJ whole genome shotgun (WGS) entry which is preliminary data.</text>
</comment>
<dbReference type="EMBL" id="JAHUTI010070276">
    <property type="protein sequence ID" value="MED6255053.1"/>
    <property type="molecule type" value="Genomic_DNA"/>
</dbReference>
<organism evidence="1 2">
    <name type="scientific">Ataeniobius toweri</name>
    <dbReference type="NCBI Taxonomy" id="208326"/>
    <lineage>
        <taxon>Eukaryota</taxon>
        <taxon>Metazoa</taxon>
        <taxon>Chordata</taxon>
        <taxon>Craniata</taxon>
        <taxon>Vertebrata</taxon>
        <taxon>Euteleostomi</taxon>
        <taxon>Actinopterygii</taxon>
        <taxon>Neopterygii</taxon>
        <taxon>Teleostei</taxon>
        <taxon>Neoteleostei</taxon>
        <taxon>Acanthomorphata</taxon>
        <taxon>Ovalentaria</taxon>
        <taxon>Atherinomorphae</taxon>
        <taxon>Cyprinodontiformes</taxon>
        <taxon>Goodeidae</taxon>
        <taxon>Ataeniobius</taxon>
    </lineage>
</organism>
<accession>A0ABU7BXD5</accession>
<keyword evidence="2" id="KW-1185">Reference proteome</keyword>